<dbReference type="SMART" id="SM00327">
    <property type="entry name" value="VWA"/>
    <property type="match status" value="1"/>
</dbReference>
<feature type="domain" description="VWFA" evidence="1">
    <location>
        <begin position="208"/>
        <end position="367"/>
    </location>
</feature>
<dbReference type="SUPFAM" id="SSF53300">
    <property type="entry name" value="vWA-like"/>
    <property type="match status" value="1"/>
</dbReference>
<evidence type="ECO:0000313" key="2">
    <source>
        <dbReference type="EMBL" id="MDR7361786.1"/>
    </source>
</evidence>
<dbReference type="InterPro" id="IPR050458">
    <property type="entry name" value="LolB"/>
</dbReference>
<dbReference type="InterPro" id="IPR002035">
    <property type="entry name" value="VWF_A"/>
</dbReference>
<dbReference type="RefSeq" id="WP_310300269.1">
    <property type="nucleotide sequence ID" value="NZ_BAAAPS010000001.1"/>
</dbReference>
<dbReference type="EMBL" id="JAVDYG010000001">
    <property type="protein sequence ID" value="MDR7361786.1"/>
    <property type="molecule type" value="Genomic_DNA"/>
</dbReference>
<proteinExistence type="predicted"/>
<dbReference type="PANTHER" id="PTHR30634">
    <property type="entry name" value="OUTER MEMBRANE LOLAB LIPOPROTEIN INSERTION APPARATUS"/>
    <property type="match status" value="1"/>
</dbReference>
<evidence type="ECO:0000259" key="1">
    <source>
        <dbReference type="SMART" id="SM00327"/>
    </source>
</evidence>
<dbReference type="PANTHER" id="PTHR30634:SF16">
    <property type="entry name" value="OUTER-MEMBRANE LIPOPROTEIN LOLB"/>
    <property type="match status" value="1"/>
</dbReference>
<dbReference type="CDD" id="cd01462">
    <property type="entry name" value="VWA_YIEM_type"/>
    <property type="match status" value="1"/>
</dbReference>
<name>A0ABU2BT22_9ACTN</name>
<evidence type="ECO:0000313" key="3">
    <source>
        <dbReference type="Proteomes" id="UP001183648"/>
    </source>
</evidence>
<dbReference type="Proteomes" id="UP001183648">
    <property type="component" value="Unassembled WGS sequence"/>
</dbReference>
<dbReference type="Gene3D" id="3.40.50.410">
    <property type="entry name" value="von Willebrand factor, type A domain"/>
    <property type="match status" value="1"/>
</dbReference>
<gene>
    <name evidence="2" type="ORF">J2S63_001339</name>
</gene>
<reference evidence="2 3" key="1">
    <citation type="submission" date="2023-07" db="EMBL/GenBank/DDBJ databases">
        <title>Sequencing the genomes of 1000 actinobacteria strains.</title>
        <authorList>
            <person name="Klenk H.-P."/>
        </authorList>
    </citation>
    <scope>NUCLEOTIDE SEQUENCE [LARGE SCALE GENOMIC DNA]</scope>
    <source>
        <strain evidence="2 3">DSM 19426</strain>
    </source>
</reference>
<sequence>MDDLDRWRLVLGRYAHEQLGESAGEEERRREEALDFLYQREYAGRDVRGPDDTSSDDGPGLPELVAWLDGVRELFPGSTAEVVERHALERYGLVELIGDPDVLARLEPSPALLATVLALREHLAPEVLDVVRELVRKVVEELTGRLQLDVRRALTGRRSQHRHSPMKVAANFDPRGTIRRNLRHVDPRTRQMVLADVRFFERNARHLPWDVVLCVDQSGSMYSSVVHSAVMASILSALPAFRVRLVVFSTEVVDLTPVVDDPVETLMSVSLGGGTDIARAVGYCAGLVENPARTVLVLVTDFQEGGSRRDLVRQVKRLAESRVRLLGLAALDKDAKPSYDREMAARLAACGMEIAALTPDRLAAWLTEVTS</sequence>
<keyword evidence="3" id="KW-1185">Reference proteome</keyword>
<comment type="caution">
    <text evidence="2">The sequence shown here is derived from an EMBL/GenBank/DDBJ whole genome shotgun (WGS) entry which is preliminary data.</text>
</comment>
<protein>
    <submittedName>
        <fullName evidence="2">Mg-chelatase subunit ChlD</fullName>
    </submittedName>
</protein>
<accession>A0ABU2BT22</accession>
<dbReference type="Pfam" id="PF05762">
    <property type="entry name" value="VWA_CoxE"/>
    <property type="match status" value="1"/>
</dbReference>
<dbReference type="InterPro" id="IPR008912">
    <property type="entry name" value="Uncharacterised_CoxE"/>
</dbReference>
<dbReference type="InterPro" id="IPR036465">
    <property type="entry name" value="vWFA_dom_sf"/>
</dbReference>
<organism evidence="2 3">
    <name type="scientific">Nocardioides marmoribigeumensis</name>
    <dbReference type="NCBI Taxonomy" id="433649"/>
    <lineage>
        <taxon>Bacteria</taxon>
        <taxon>Bacillati</taxon>
        <taxon>Actinomycetota</taxon>
        <taxon>Actinomycetes</taxon>
        <taxon>Propionibacteriales</taxon>
        <taxon>Nocardioidaceae</taxon>
        <taxon>Nocardioides</taxon>
    </lineage>
</organism>